<keyword evidence="5" id="KW-1185">Reference proteome</keyword>
<dbReference type="RefSeq" id="WP_162639617.1">
    <property type="nucleotide sequence ID" value="NZ_CP048286.1"/>
</dbReference>
<proteinExistence type="predicted"/>
<dbReference type="PANTHER" id="PTHR37836">
    <property type="entry name" value="LMO1036 PROTEIN"/>
    <property type="match status" value="1"/>
</dbReference>
<evidence type="ECO:0000256" key="1">
    <source>
        <dbReference type="SAM" id="MobiDB-lite"/>
    </source>
</evidence>
<feature type="region of interest" description="Disordered" evidence="1">
    <location>
        <begin position="440"/>
        <end position="466"/>
    </location>
</feature>
<name>A0A6C0NXA1_9BACL</name>
<dbReference type="Gene3D" id="3.20.20.80">
    <property type="entry name" value="Glycosidases"/>
    <property type="match status" value="1"/>
</dbReference>
<evidence type="ECO:0000259" key="2">
    <source>
        <dbReference type="Pfam" id="PF12904"/>
    </source>
</evidence>
<dbReference type="SUPFAM" id="SSF51445">
    <property type="entry name" value="(Trans)glycosidases"/>
    <property type="match status" value="1"/>
</dbReference>
<dbReference type="PANTHER" id="PTHR37836:SF3">
    <property type="entry name" value="ENDOGLUCANASE"/>
    <property type="match status" value="1"/>
</dbReference>
<feature type="compositionally biased region" description="Basic and acidic residues" evidence="1">
    <location>
        <begin position="455"/>
        <end position="466"/>
    </location>
</feature>
<dbReference type="AlphaFoldDB" id="A0A6C0NXA1"/>
<dbReference type="InterPro" id="IPR024749">
    <property type="entry name" value="Collagen-bd_put"/>
</dbReference>
<dbReference type="Proteomes" id="UP000479114">
    <property type="component" value="Chromosome"/>
</dbReference>
<accession>A0A6C0NXA1</accession>
<evidence type="ECO:0000313" key="5">
    <source>
        <dbReference type="Proteomes" id="UP000479114"/>
    </source>
</evidence>
<sequence>MTVNGMQRLRVSGNNRFLERGDGTLFFWLGDTAWELFHRLDRDEAKRYLVNRAGLGFNVIQAVALAEFEGATTPNAHGRLPFKAGADGMPDPLRPDMDGPYSYWDHVDYIVDAAAELGLYVALLPTWGDKFHQAFGFGPEILNLSNARAYGEWIGARYRDRANIVWVLGGDRWLTTRTHFDLVNEMAEGLAAGDDGSHLMTFHPPGGQTSSTFMHREPWLDFNMIQSGHRHLGERQSDRLVAADYARTPVKPVLDGEPCYEDHPRDHDAEKNGYFDAADVRTAAYYAVLSGAFGHTYGHNSVWSMAKEAGDRFIMTWEQALDRPGAMQMGHLRNLIETRTGPGRMPDPAMIEGNRSGANRMAASRDAGCALLYSPNGIPFYAALDRLEAGLVRASWSDPRSGGMTDAGEYRGKGTWLFVPPSSGRGEDWVLVLEADPLDGEEGSRIREGMNGSEECGKRGNEDGRS</sequence>
<feature type="domain" description="Apiosidase-like catalytic" evidence="3">
    <location>
        <begin position="13"/>
        <end position="339"/>
    </location>
</feature>
<dbReference type="EMBL" id="CP048286">
    <property type="protein sequence ID" value="QHW30808.1"/>
    <property type="molecule type" value="Genomic_DNA"/>
</dbReference>
<evidence type="ECO:0000259" key="3">
    <source>
        <dbReference type="Pfam" id="PF13204"/>
    </source>
</evidence>
<dbReference type="Pfam" id="PF12904">
    <property type="entry name" value="Collagen_bind_2"/>
    <property type="match status" value="1"/>
</dbReference>
<protein>
    <submittedName>
        <fullName evidence="4">DUF4038 domain-containing protein</fullName>
    </submittedName>
</protein>
<organism evidence="4 5">
    <name type="scientific">Paenibacillus rhizovicinus</name>
    <dbReference type="NCBI Taxonomy" id="2704463"/>
    <lineage>
        <taxon>Bacteria</taxon>
        <taxon>Bacillati</taxon>
        <taxon>Bacillota</taxon>
        <taxon>Bacilli</taxon>
        <taxon>Bacillales</taxon>
        <taxon>Paenibacillaceae</taxon>
        <taxon>Paenibacillus</taxon>
    </lineage>
</organism>
<reference evidence="4 5" key="1">
    <citation type="submission" date="2020-02" db="EMBL/GenBank/DDBJ databases">
        <title>Paenibacillus sp. nov., isolated from rhizosphere soil of tomato.</title>
        <authorList>
            <person name="Weon H.-Y."/>
            <person name="Lee S.A."/>
        </authorList>
    </citation>
    <scope>NUCLEOTIDE SEQUENCE [LARGE SCALE GENOMIC DNA]</scope>
    <source>
        <strain evidence="4 5">14171R-81</strain>
    </source>
</reference>
<dbReference type="KEGG" id="prz:GZH47_08005"/>
<feature type="domain" description="Putative collagen-binding" evidence="2">
    <location>
        <begin position="346"/>
        <end position="434"/>
    </location>
</feature>
<dbReference type="InterPro" id="IPR017853">
    <property type="entry name" value="GH"/>
</dbReference>
<gene>
    <name evidence="4" type="ORF">GZH47_08005</name>
</gene>
<dbReference type="Pfam" id="PF13204">
    <property type="entry name" value="Apiosidase"/>
    <property type="match status" value="1"/>
</dbReference>
<evidence type="ECO:0000313" key="4">
    <source>
        <dbReference type="EMBL" id="QHW30808.1"/>
    </source>
</evidence>
<dbReference type="InterPro" id="IPR025277">
    <property type="entry name" value="Apiosidase-like_cat_dom"/>
</dbReference>